<dbReference type="AlphaFoldDB" id="A0A550BX95"/>
<evidence type="ECO:0000313" key="3">
    <source>
        <dbReference type="Proteomes" id="UP000320762"/>
    </source>
</evidence>
<name>A0A550BX95_9AGAR</name>
<dbReference type="SUPFAM" id="SSF81383">
    <property type="entry name" value="F-box domain"/>
    <property type="match status" value="1"/>
</dbReference>
<keyword evidence="3" id="KW-1185">Reference proteome</keyword>
<dbReference type="EMBL" id="VDMD01000052">
    <property type="protein sequence ID" value="TRM57170.1"/>
    <property type="molecule type" value="Genomic_DNA"/>
</dbReference>
<dbReference type="SUPFAM" id="SSF52047">
    <property type="entry name" value="RNI-like"/>
    <property type="match status" value="1"/>
</dbReference>
<dbReference type="Proteomes" id="UP000320762">
    <property type="component" value="Unassembled WGS sequence"/>
</dbReference>
<dbReference type="STRING" id="97359.A0A550BX95"/>
<dbReference type="OrthoDB" id="2945347at2759"/>
<reference evidence="2 3" key="1">
    <citation type="journal article" date="2019" name="New Phytol.">
        <title>Comparative genomics reveals unique wood-decay strategies and fruiting body development in the Schizophyllaceae.</title>
        <authorList>
            <person name="Almasi E."/>
            <person name="Sahu N."/>
            <person name="Krizsan K."/>
            <person name="Balint B."/>
            <person name="Kovacs G.M."/>
            <person name="Kiss B."/>
            <person name="Cseklye J."/>
            <person name="Drula E."/>
            <person name="Henrissat B."/>
            <person name="Nagy I."/>
            <person name="Chovatia M."/>
            <person name="Adam C."/>
            <person name="LaButti K."/>
            <person name="Lipzen A."/>
            <person name="Riley R."/>
            <person name="Grigoriev I.V."/>
            <person name="Nagy L.G."/>
        </authorList>
    </citation>
    <scope>NUCLEOTIDE SEQUENCE [LARGE SCALE GENOMIC DNA]</scope>
    <source>
        <strain evidence="2 3">NL-1724</strain>
    </source>
</reference>
<evidence type="ECO:0000259" key="1">
    <source>
        <dbReference type="PROSITE" id="PS50181"/>
    </source>
</evidence>
<dbReference type="Gene3D" id="1.20.1280.50">
    <property type="match status" value="1"/>
</dbReference>
<dbReference type="InterPro" id="IPR032675">
    <property type="entry name" value="LRR_dom_sf"/>
</dbReference>
<dbReference type="InterPro" id="IPR036047">
    <property type="entry name" value="F-box-like_dom_sf"/>
</dbReference>
<protein>
    <recommendedName>
        <fullName evidence="1">F-box domain-containing protein</fullName>
    </recommendedName>
</protein>
<proteinExistence type="predicted"/>
<evidence type="ECO:0000313" key="2">
    <source>
        <dbReference type="EMBL" id="TRM57170.1"/>
    </source>
</evidence>
<organism evidence="2 3">
    <name type="scientific">Schizophyllum amplum</name>
    <dbReference type="NCBI Taxonomy" id="97359"/>
    <lineage>
        <taxon>Eukaryota</taxon>
        <taxon>Fungi</taxon>
        <taxon>Dikarya</taxon>
        <taxon>Basidiomycota</taxon>
        <taxon>Agaricomycotina</taxon>
        <taxon>Agaricomycetes</taxon>
        <taxon>Agaricomycetidae</taxon>
        <taxon>Agaricales</taxon>
        <taxon>Schizophyllaceae</taxon>
        <taxon>Schizophyllum</taxon>
    </lineage>
</organism>
<dbReference type="Pfam" id="PF12937">
    <property type="entry name" value="F-box-like"/>
    <property type="match status" value="1"/>
</dbReference>
<gene>
    <name evidence="2" type="ORF">BD626DRAFT_574868</name>
</gene>
<dbReference type="Gene3D" id="3.80.10.10">
    <property type="entry name" value="Ribonuclease Inhibitor"/>
    <property type="match status" value="1"/>
</dbReference>
<dbReference type="InterPro" id="IPR001810">
    <property type="entry name" value="F-box_dom"/>
</dbReference>
<sequence>MHQVARLENSAAEFASKLDDGLRHAIFHNEHPTAMQAAKIPALVQERTKQVHDLRIRIDRSRALLEEDELTEKEAALELHALRCASASPVRRLPSELLVEVFSWCQSDDESDGMSALTVSHVSSQWRAVALGAAELWTRLTVTRTYAQNQDHWQQIVAWFARASPLPLDIRILPKVRRPTSPTPEYPLFAASSAPQLSAQVGKLVLHPVCQLDVTGLLYHPGASFPQLTHLEIDNPDWTIVTDVLPTFHCPTLRSVVLGNLYGFLKEKLPVGFPLPWSQLEVLSMDGFTEYDDVGTVFLSCSRLRKADLNGNSVGQISEELNSSGIVFSRLEDLILELCDFPWNIVHLAHYPALTKLRLTSAGAGWSCKDHLDGLVALADHMPALNDLTLGYIDMSEKVLEVVEPGDDNIAAVLAHLPSLRILRLENCRIHPSLFARLRTHDTEPAILPDLETLDLSDTQFLEFTPEETRRAAENLYRAVTSRATPAASCGGGLRRLHVGLPFGYIKSRGDVSFASLTERLHSLCPEVHVQID</sequence>
<feature type="domain" description="F-box" evidence="1">
    <location>
        <begin position="87"/>
        <end position="140"/>
    </location>
</feature>
<accession>A0A550BX95</accession>
<comment type="caution">
    <text evidence="2">The sequence shown here is derived from an EMBL/GenBank/DDBJ whole genome shotgun (WGS) entry which is preliminary data.</text>
</comment>
<dbReference type="PROSITE" id="PS50181">
    <property type="entry name" value="FBOX"/>
    <property type="match status" value="1"/>
</dbReference>